<evidence type="ECO:0000256" key="7">
    <source>
        <dbReference type="SAM" id="SignalP"/>
    </source>
</evidence>
<dbReference type="Ensembl" id="ENSNVIT00000009759.1">
    <property type="protein sequence ID" value="ENSNVIP00000008336.1"/>
    <property type="gene ID" value="ENSNVIG00000006625.1"/>
</dbReference>
<dbReference type="InterPro" id="IPR013783">
    <property type="entry name" value="Ig-like_fold"/>
</dbReference>
<keyword evidence="3" id="KW-0472">Membrane</keyword>
<feature type="signal peptide" evidence="7">
    <location>
        <begin position="1"/>
        <end position="19"/>
    </location>
</feature>
<evidence type="ECO:0000256" key="6">
    <source>
        <dbReference type="ARBA" id="ARBA00043265"/>
    </source>
</evidence>
<name>A0A8C7AKS2_NEOVI</name>
<keyword evidence="4" id="KW-1015">Disulfide bond</keyword>
<organism evidence="9 10">
    <name type="scientific">Neovison vison</name>
    <name type="common">American mink</name>
    <name type="synonym">Mustela vison</name>
    <dbReference type="NCBI Taxonomy" id="452646"/>
    <lineage>
        <taxon>Eukaryota</taxon>
        <taxon>Metazoa</taxon>
        <taxon>Chordata</taxon>
        <taxon>Craniata</taxon>
        <taxon>Vertebrata</taxon>
        <taxon>Euteleostomi</taxon>
        <taxon>Mammalia</taxon>
        <taxon>Eutheria</taxon>
        <taxon>Laurasiatheria</taxon>
        <taxon>Carnivora</taxon>
        <taxon>Caniformia</taxon>
        <taxon>Musteloidea</taxon>
        <taxon>Mustelidae</taxon>
        <taxon>Mustelinae</taxon>
        <taxon>Neogale</taxon>
    </lineage>
</organism>
<dbReference type="FunFam" id="2.60.40.10:FF:000442">
    <property type="entry name" value="Immunoglobulin lambda variable 2-8"/>
    <property type="match status" value="1"/>
</dbReference>
<dbReference type="SUPFAM" id="SSF48726">
    <property type="entry name" value="Immunoglobulin"/>
    <property type="match status" value="1"/>
</dbReference>
<dbReference type="GO" id="GO:0005576">
    <property type="term" value="C:extracellular region"/>
    <property type="evidence" value="ECO:0007669"/>
    <property type="project" value="UniProtKB-ARBA"/>
</dbReference>
<keyword evidence="6" id="KW-0391">Immunity</keyword>
<dbReference type="PANTHER" id="PTHR23267">
    <property type="entry name" value="IMMUNOGLOBULIN LIGHT CHAIN"/>
    <property type="match status" value="1"/>
</dbReference>
<keyword evidence="6" id="KW-1280">Immunoglobulin</keyword>
<dbReference type="Gene3D" id="2.60.40.10">
    <property type="entry name" value="Immunoglobulins"/>
    <property type="match status" value="1"/>
</dbReference>
<keyword evidence="6" id="KW-1064">Adaptive immunity</keyword>
<evidence type="ECO:0000256" key="4">
    <source>
        <dbReference type="ARBA" id="ARBA00023157"/>
    </source>
</evidence>
<feature type="chain" id="PRO_5034895896" description="Ig-like domain-containing protein" evidence="7">
    <location>
        <begin position="20"/>
        <end position="124"/>
    </location>
</feature>
<dbReference type="PROSITE" id="PS50835">
    <property type="entry name" value="IG_LIKE"/>
    <property type="match status" value="1"/>
</dbReference>
<evidence type="ECO:0000313" key="9">
    <source>
        <dbReference type="Ensembl" id="ENSNVIP00000008336.1"/>
    </source>
</evidence>
<dbReference type="GeneTree" id="ENSGT00940000154179"/>
<accession>A0A8C7AKS2</accession>
<dbReference type="InterPro" id="IPR036179">
    <property type="entry name" value="Ig-like_dom_sf"/>
</dbReference>
<dbReference type="InterPro" id="IPR050150">
    <property type="entry name" value="IgV_Light_Chain"/>
</dbReference>
<comment type="subunit">
    <text evidence="5">Immunoglobulins are composed of two identical heavy chains and two identical light chains; disulfide-linked.</text>
</comment>
<feature type="domain" description="Ig-like" evidence="8">
    <location>
        <begin position="20"/>
        <end position="124"/>
    </location>
</feature>
<dbReference type="GO" id="GO:0019814">
    <property type="term" value="C:immunoglobulin complex"/>
    <property type="evidence" value="ECO:0007669"/>
    <property type="project" value="UniProtKB-KW"/>
</dbReference>
<dbReference type="SMART" id="SM00406">
    <property type="entry name" value="IGv"/>
    <property type="match status" value="1"/>
</dbReference>
<evidence type="ECO:0000259" key="8">
    <source>
        <dbReference type="PROSITE" id="PS50835"/>
    </source>
</evidence>
<reference evidence="9" key="1">
    <citation type="submission" date="2025-08" db="UniProtKB">
        <authorList>
            <consortium name="Ensembl"/>
        </authorList>
    </citation>
    <scope>IDENTIFICATION</scope>
</reference>
<dbReference type="InterPro" id="IPR013106">
    <property type="entry name" value="Ig_V-set"/>
</dbReference>
<evidence type="ECO:0000256" key="2">
    <source>
        <dbReference type="ARBA" id="ARBA00022475"/>
    </source>
</evidence>
<dbReference type="AlphaFoldDB" id="A0A8C7AKS2"/>
<dbReference type="InterPro" id="IPR003599">
    <property type="entry name" value="Ig_sub"/>
</dbReference>
<proteinExistence type="predicted"/>
<evidence type="ECO:0000256" key="5">
    <source>
        <dbReference type="ARBA" id="ARBA00038737"/>
    </source>
</evidence>
<keyword evidence="10" id="KW-1185">Reference proteome</keyword>
<evidence type="ECO:0000256" key="1">
    <source>
        <dbReference type="ARBA" id="ARBA00004236"/>
    </source>
</evidence>
<dbReference type="InterPro" id="IPR007110">
    <property type="entry name" value="Ig-like_dom"/>
</dbReference>
<dbReference type="Proteomes" id="UP000694425">
    <property type="component" value="Unplaced"/>
</dbReference>
<reference evidence="9" key="2">
    <citation type="submission" date="2025-09" db="UniProtKB">
        <authorList>
            <consortium name="Ensembl"/>
        </authorList>
    </citation>
    <scope>IDENTIFICATION</scope>
</reference>
<sequence>MAWTLVLLTLLIQSTGCWAQSTLTQPPSLSGTLGSTVTISCAGSSSNIGSNPYISWYQQTSGTSPKLLIYRVSSRPSGIPDRFSGLKTGNTAILTISGLQAEDEGDYYCTSITSSDDFHSGASS</sequence>
<dbReference type="GO" id="GO:0005886">
    <property type="term" value="C:plasma membrane"/>
    <property type="evidence" value="ECO:0007669"/>
    <property type="project" value="UniProtKB-SubCell"/>
</dbReference>
<dbReference type="SMART" id="SM00409">
    <property type="entry name" value="IG"/>
    <property type="match status" value="1"/>
</dbReference>
<evidence type="ECO:0000313" key="10">
    <source>
        <dbReference type="Proteomes" id="UP000694425"/>
    </source>
</evidence>
<keyword evidence="7" id="KW-0732">Signal</keyword>
<comment type="subcellular location">
    <subcellularLocation>
        <location evidence="1">Cell membrane</location>
    </subcellularLocation>
</comment>
<protein>
    <recommendedName>
        <fullName evidence="8">Ig-like domain-containing protein</fullName>
    </recommendedName>
</protein>
<keyword evidence="2" id="KW-1003">Cell membrane</keyword>
<dbReference type="Pfam" id="PF07686">
    <property type="entry name" value="V-set"/>
    <property type="match status" value="1"/>
</dbReference>
<evidence type="ECO:0000256" key="3">
    <source>
        <dbReference type="ARBA" id="ARBA00023136"/>
    </source>
</evidence>